<name>A0A9E7ERK7_9LILI</name>
<dbReference type="PANTHER" id="PTHR38226">
    <property type="entry name" value="(WILD MALAYSIAN BANANA) HYPOTHETICAL PROTEIN"/>
    <property type="match status" value="1"/>
</dbReference>
<dbReference type="EMBL" id="CP097503">
    <property type="protein sequence ID" value="URD80772.1"/>
    <property type="molecule type" value="Genomic_DNA"/>
</dbReference>
<proteinExistence type="predicted"/>
<dbReference type="InterPro" id="IPR055816">
    <property type="entry name" value="DUF7392"/>
</dbReference>
<dbReference type="Proteomes" id="UP001055439">
    <property type="component" value="Chromosome 10"/>
</dbReference>
<protein>
    <recommendedName>
        <fullName evidence="1">DUF7392 domain-containing protein</fullName>
    </recommendedName>
</protein>
<evidence type="ECO:0000259" key="1">
    <source>
        <dbReference type="Pfam" id="PF24118"/>
    </source>
</evidence>
<organism evidence="2 3">
    <name type="scientific">Musa troglodytarum</name>
    <name type="common">fe'i banana</name>
    <dbReference type="NCBI Taxonomy" id="320322"/>
    <lineage>
        <taxon>Eukaryota</taxon>
        <taxon>Viridiplantae</taxon>
        <taxon>Streptophyta</taxon>
        <taxon>Embryophyta</taxon>
        <taxon>Tracheophyta</taxon>
        <taxon>Spermatophyta</taxon>
        <taxon>Magnoliopsida</taxon>
        <taxon>Liliopsida</taxon>
        <taxon>Zingiberales</taxon>
        <taxon>Musaceae</taxon>
        <taxon>Musa</taxon>
    </lineage>
</organism>
<dbReference type="PANTHER" id="PTHR38226:SF3">
    <property type="entry name" value="(WILD MALAYSIAN BANANA) HYPOTHETICAL PROTEIN"/>
    <property type="match status" value="1"/>
</dbReference>
<dbReference type="AlphaFoldDB" id="A0A9E7ERK7"/>
<dbReference type="OrthoDB" id="1848500at2759"/>
<dbReference type="Pfam" id="PF24118">
    <property type="entry name" value="DUF7392"/>
    <property type="match status" value="1"/>
</dbReference>
<reference evidence="2" key="1">
    <citation type="submission" date="2022-05" db="EMBL/GenBank/DDBJ databases">
        <title>The Musa troglodytarum L. genome provides insights into the mechanism of non-climacteric behaviour and enrichment of carotenoids.</title>
        <authorList>
            <person name="Wang J."/>
        </authorList>
    </citation>
    <scope>NUCLEOTIDE SEQUENCE</scope>
    <source>
        <tissue evidence="2">Leaf</tissue>
    </source>
</reference>
<evidence type="ECO:0000313" key="3">
    <source>
        <dbReference type="Proteomes" id="UP001055439"/>
    </source>
</evidence>
<accession>A0A9E7ERK7</accession>
<keyword evidence="3" id="KW-1185">Reference proteome</keyword>
<gene>
    <name evidence="2" type="ORF">MUK42_19087</name>
</gene>
<sequence>MPCFVPFDNKKLDVSFFAFRPTGVFADELIDAMKYFSFHAEDLGCVYSSVLRSIHGNMIVWYGAWLRRSPDNRKMLNDALLSVLEEISTMGVLLHHGFFEAFFGESKDGSSLAKFSSGDTVFLSAMASTPRDVADLSYACLALHRTFFAKTDGLSAGVQLRCNDQPVVVALLVWKSLHACYSWLLRSDYRNTILPYFSHLSQDPQFDVFKVVYVNCDEILNVSPFPPRTIGGGDGEERLDH</sequence>
<evidence type="ECO:0000313" key="2">
    <source>
        <dbReference type="EMBL" id="URD80772.1"/>
    </source>
</evidence>
<feature type="domain" description="DUF7392" evidence="1">
    <location>
        <begin position="97"/>
        <end position="209"/>
    </location>
</feature>